<evidence type="ECO:0000313" key="2">
    <source>
        <dbReference type="EMBL" id="QIK74204.1"/>
    </source>
</evidence>
<feature type="region of interest" description="Disordered" evidence="1">
    <location>
        <begin position="49"/>
        <end position="72"/>
    </location>
</feature>
<sequence>MLKFVLVVIVVALVVYVVVGALGRRRARPAPPPEVAPEDREDFLWQVRSRAQQQRRRDEPAQDTSAPAPAPAVTIDPAVFAHDDVQGSSNETFTVIGGDAAAVAGALERAAARFMRVDETGTEHPDDATAQACLEQGRYTPNYVSDPVPTARGPQVHVDCKGVIPAEMARTFHRILREELQHAGAPVRVSVAHA</sequence>
<protein>
    <submittedName>
        <fullName evidence="2">Uncharacterized protein</fullName>
    </submittedName>
</protein>
<dbReference type="RefSeq" id="WP_166313814.1">
    <property type="nucleotide sequence ID" value="NZ_CP049866.1"/>
</dbReference>
<dbReference type="EMBL" id="CP049866">
    <property type="protein sequence ID" value="QIK74204.1"/>
    <property type="molecule type" value="Genomic_DNA"/>
</dbReference>
<evidence type="ECO:0000256" key="1">
    <source>
        <dbReference type="SAM" id="MobiDB-lite"/>
    </source>
</evidence>
<organism evidence="2 3">
    <name type="scientific">Nocardioides piscis</name>
    <dbReference type="NCBI Taxonomy" id="2714938"/>
    <lineage>
        <taxon>Bacteria</taxon>
        <taxon>Bacillati</taxon>
        <taxon>Actinomycetota</taxon>
        <taxon>Actinomycetes</taxon>
        <taxon>Propionibacteriales</taxon>
        <taxon>Nocardioidaceae</taxon>
        <taxon>Nocardioides</taxon>
    </lineage>
</organism>
<reference evidence="2 3" key="1">
    <citation type="submission" date="2020-03" db="EMBL/GenBank/DDBJ databases">
        <title>Nocardioides sp. nov., isolated from fish.</title>
        <authorList>
            <person name="Hyun D.-W."/>
            <person name="Bae J.-W."/>
        </authorList>
    </citation>
    <scope>NUCLEOTIDE SEQUENCE [LARGE SCALE GENOMIC DNA]</scope>
    <source>
        <strain evidence="2 3">HDW12A</strain>
    </source>
</reference>
<dbReference type="KEGG" id="npi:G7071_00870"/>
<dbReference type="AlphaFoldDB" id="A0A6G7YBC2"/>
<accession>A0A6G7YBC2</accession>
<proteinExistence type="predicted"/>
<gene>
    <name evidence="2" type="ORF">G7071_00870</name>
</gene>
<name>A0A6G7YBC2_9ACTN</name>
<evidence type="ECO:0000313" key="3">
    <source>
        <dbReference type="Proteomes" id="UP000502035"/>
    </source>
</evidence>
<keyword evidence="3" id="KW-1185">Reference proteome</keyword>
<dbReference type="Proteomes" id="UP000502035">
    <property type="component" value="Chromosome"/>
</dbReference>